<dbReference type="Proteomes" id="UP000539953">
    <property type="component" value="Unassembled WGS sequence"/>
</dbReference>
<gene>
    <name evidence="1" type="ORF">HNQ47_001288</name>
</gene>
<evidence type="ECO:0000313" key="1">
    <source>
        <dbReference type="EMBL" id="MBB5183267.1"/>
    </source>
</evidence>
<keyword evidence="1" id="KW-0687">Ribonucleoprotein</keyword>
<dbReference type="RefSeq" id="WP_183328563.1">
    <property type="nucleotide sequence ID" value="NZ_JACHHK010000004.1"/>
</dbReference>
<accession>A0A7W8CX73</accession>
<dbReference type="Gene3D" id="3.30.1330.30">
    <property type="match status" value="1"/>
</dbReference>
<name>A0A7W8CX73_9FIRM</name>
<dbReference type="EMBL" id="JACHHK010000004">
    <property type="protein sequence ID" value="MBB5183267.1"/>
    <property type="molecule type" value="Genomic_DNA"/>
</dbReference>
<protein>
    <submittedName>
        <fullName evidence="1">Ribosomal protein L7Ae-like RNA K-turn-binding protein</fullName>
    </submittedName>
</protein>
<dbReference type="InterPro" id="IPR029064">
    <property type="entry name" value="Ribosomal_eL30-like_sf"/>
</dbReference>
<organism evidence="1 2">
    <name type="scientific">Catenisphaera adipataccumulans</name>
    <dbReference type="NCBI Taxonomy" id="700500"/>
    <lineage>
        <taxon>Bacteria</taxon>
        <taxon>Bacillati</taxon>
        <taxon>Bacillota</taxon>
        <taxon>Erysipelotrichia</taxon>
        <taxon>Erysipelotrichales</taxon>
        <taxon>Erysipelotrichaceae</taxon>
        <taxon>Catenisphaera</taxon>
    </lineage>
</organism>
<evidence type="ECO:0000313" key="2">
    <source>
        <dbReference type="Proteomes" id="UP000539953"/>
    </source>
</evidence>
<dbReference type="AlphaFoldDB" id="A0A7W8CX73"/>
<keyword evidence="1" id="KW-0689">Ribosomal protein</keyword>
<reference evidence="1 2" key="1">
    <citation type="submission" date="2020-08" db="EMBL/GenBank/DDBJ databases">
        <title>Genomic Encyclopedia of Type Strains, Phase IV (KMG-IV): sequencing the most valuable type-strain genomes for metagenomic binning, comparative biology and taxonomic classification.</title>
        <authorList>
            <person name="Goeker M."/>
        </authorList>
    </citation>
    <scope>NUCLEOTIDE SEQUENCE [LARGE SCALE GENOMIC DNA]</scope>
    <source>
        <strain evidence="1 2">DSM 25799</strain>
    </source>
</reference>
<comment type="caution">
    <text evidence="1">The sequence shown here is derived from an EMBL/GenBank/DDBJ whole genome shotgun (WGS) entry which is preliminary data.</text>
</comment>
<keyword evidence="2" id="KW-1185">Reference proteome</keyword>
<sequence>MNKKVVSLCQLAFRAGKVSYGSRLIPSIQTRQAKLVCLSPFCGKNRTKKLHDKCAFYHIPCLTLADWDAISKKSIQSFAILDEGFAQAILEEMKG</sequence>
<dbReference type="SUPFAM" id="SSF55315">
    <property type="entry name" value="L30e-like"/>
    <property type="match status" value="1"/>
</dbReference>
<dbReference type="GO" id="GO:0005840">
    <property type="term" value="C:ribosome"/>
    <property type="evidence" value="ECO:0007669"/>
    <property type="project" value="UniProtKB-KW"/>
</dbReference>
<proteinExistence type="predicted"/>